<feature type="compositionally biased region" description="Basic residues" evidence="1">
    <location>
        <begin position="360"/>
        <end position="370"/>
    </location>
</feature>
<protein>
    <submittedName>
        <fullName evidence="2">Uncharacterized protein</fullName>
    </submittedName>
</protein>
<feature type="region of interest" description="Disordered" evidence="1">
    <location>
        <begin position="30"/>
        <end position="57"/>
    </location>
</feature>
<feature type="region of interest" description="Disordered" evidence="1">
    <location>
        <begin position="331"/>
        <end position="377"/>
    </location>
</feature>
<evidence type="ECO:0000313" key="3">
    <source>
        <dbReference type="Proteomes" id="UP000664169"/>
    </source>
</evidence>
<feature type="compositionally biased region" description="Polar residues" evidence="1">
    <location>
        <begin position="215"/>
        <end position="226"/>
    </location>
</feature>
<comment type="caution">
    <text evidence="2">The sequence shown here is derived from an EMBL/GenBank/DDBJ whole genome shotgun (WGS) entry which is preliminary data.</text>
</comment>
<feature type="region of interest" description="Disordered" evidence="1">
    <location>
        <begin position="83"/>
        <end position="121"/>
    </location>
</feature>
<feature type="compositionally biased region" description="Basic residues" evidence="1">
    <location>
        <begin position="196"/>
        <end position="214"/>
    </location>
</feature>
<dbReference type="AlphaFoldDB" id="A0A8H3F722"/>
<reference evidence="2" key="1">
    <citation type="submission" date="2021-03" db="EMBL/GenBank/DDBJ databases">
        <authorList>
            <person name="Tagirdzhanova G."/>
        </authorList>
    </citation>
    <scope>NUCLEOTIDE SEQUENCE</scope>
</reference>
<sequence length="625" mass="68821">MTDRELRFQMRQRGTGARNVDDFSFTLGTVSSDRASTPDDASAVGVQTSNPIPGDDGVRQQRFLMRQRGAGARDVDFSLNLGVPATSSPTGRVSEVGSAENIESGTRSVAQNEATSTDSSSLRKSFLAPVAQMAAVDDDGTITKRRRLSPEAAEEALFIDDNSNTQQAFDDDEEQASSSSAAVTTSSPAIGSTGSTKRRKKKKSVLRKPKKRKATNSGSSVASSVTAEEIDEEVRQVTTTSEDGRRALKENRNPRQATQSILERSPSLEDAEGEPEEMVEQFNTELARNHGPADSSEPPRLYNIFDRATRPAAAPTIPAVQRILHEHGISNKENKLSISTKPKAAARPTKQAKSNNSTKPTRKRKDAKRKTIQDQQANSQIVITVQRVSNISRLNFITEEDDELTADQIPTFRQKKSPNGIDVLAQTCHEIIDKRIKALSTDPRLAQDGQRATLKRQIETFRRFGKELASRLLMMARTGPSPLFLFPQTNLQQTTALDHNISLAHNLKVATRLKAHHRTTLLDLRKQRQDIELQQDAIRAANEAETSQAAERFELNTLLGDIQLAVQRGKDGADLDTDDSFSEGPTESLVMRLQRAGETIGTDAKVRLLQRVRAMNVLLEGLLVR</sequence>
<organism evidence="2 3">
    <name type="scientific">Gomphillus americanus</name>
    <dbReference type="NCBI Taxonomy" id="1940652"/>
    <lineage>
        <taxon>Eukaryota</taxon>
        <taxon>Fungi</taxon>
        <taxon>Dikarya</taxon>
        <taxon>Ascomycota</taxon>
        <taxon>Pezizomycotina</taxon>
        <taxon>Lecanoromycetes</taxon>
        <taxon>OSLEUM clade</taxon>
        <taxon>Ostropomycetidae</taxon>
        <taxon>Ostropales</taxon>
        <taxon>Graphidaceae</taxon>
        <taxon>Gomphilloideae</taxon>
        <taxon>Gomphillus</taxon>
    </lineage>
</organism>
<feature type="region of interest" description="Disordered" evidence="1">
    <location>
        <begin position="154"/>
        <end position="278"/>
    </location>
</feature>
<accession>A0A8H3F722</accession>
<name>A0A8H3F722_9LECA</name>
<keyword evidence="3" id="KW-1185">Reference proteome</keyword>
<proteinExistence type="predicted"/>
<feature type="compositionally biased region" description="Basic and acidic residues" evidence="1">
    <location>
        <begin position="242"/>
        <end position="253"/>
    </location>
</feature>
<evidence type="ECO:0000256" key="1">
    <source>
        <dbReference type="SAM" id="MobiDB-lite"/>
    </source>
</evidence>
<dbReference type="EMBL" id="CAJPDQ010000014">
    <property type="protein sequence ID" value="CAF9919336.1"/>
    <property type="molecule type" value="Genomic_DNA"/>
</dbReference>
<evidence type="ECO:0000313" key="2">
    <source>
        <dbReference type="EMBL" id="CAF9919336.1"/>
    </source>
</evidence>
<feature type="compositionally biased region" description="Polar residues" evidence="1">
    <location>
        <begin position="101"/>
        <end position="121"/>
    </location>
</feature>
<feature type="compositionally biased region" description="Low complexity" evidence="1">
    <location>
        <begin position="176"/>
        <end position="189"/>
    </location>
</feature>
<feature type="compositionally biased region" description="Acidic residues" evidence="1">
    <location>
        <begin position="269"/>
        <end position="278"/>
    </location>
</feature>
<dbReference type="Proteomes" id="UP000664169">
    <property type="component" value="Unassembled WGS sequence"/>
</dbReference>
<dbReference type="OrthoDB" id="5377952at2759"/>
<gene>
    <name evidence="2" type="ORF">GOMPHAMPRED_001751</name>
</gene>